<dbReference type="RefSeq" id="WP_169036667.1">
    <property type="nucleotide sequence ID" value="NZ_LANA01000002.1"/>
</dbReference>
<protein>
    <submittedName>
        <fullName evidence="6">MFS family arabinose efflux permease</fullName>
    </submittedName>
</protein>
<evidence type="ECO:0000256" key="1">
    <source>
        <dbReference type="ARBA" id="ARBA00022692"/>
    </source>
</evidence>
<dbReference type="Proteomes" id="UP001166004">
    <property type="component" value="Unassembled WGS sequence"/>
</dbReference>
<feature type="transmembrane region" description="Helical" evidence="4">
    <location>
        <begin position="344"/>
        <end position="364"/>
    </location>
</feature>
<evidence type="ECO:0000313" key="7">
    <source>
        <dbReference type="Proteomes" id="UP001166004"/>
    </source>
</evidence>
<keyword evidence="1 4" id="KW-0812">Transmembrane</keyword>
<evidence type="ECO:0000256" key="4">
    <source>
        <dbReference type="SAM" id="Phobius"/>
    </source>
</evidence>
<comment type="caution">
    <text evidence="6">The sequence shown here is derived from an EMBL/GenBank/DDBJ whole genome shotgun (WGS) entry which is preliminary data.</text>
</comment>
<dbReference type="EMBL" id="LANA01000002">
    <property type="protein sequence ID" value="NMN68178.1"/>
    <property type="molecule type" value="Genomic_DNA"/>
</dbReference>
<feature type="transmembrane region" description="Helical" evidence="4">
    <location>
        <begin position="12"/>
        <end position="33"/>
    </location>
</feature>
<evidence type="ECO:0000313" key="6">
    <source>
        <dbReference type="EMBL" id="NMN68178.1"/>
    </source>
</evidence>
<sequence length="406" mass="44879">MNSKKFIKNKKALVTLIAASLIVIISLGIRQTFGMFYFDFELDLQITLRQFSFAIGLQMFLWGLFGPWFGIVTDKYGGHVAVFIGFAFYLLGILLLYSGFNKGFYFIMNMGILIGIGLGATAVSIPVSVVSKHFPSSNRTIASGIVTAAGSFGYFVSPLFTRMSLVEYGWSDTLLFFSIFLVIGLFLAFLLTTPKNVVGGIVDDKQTTMEALKEAFNNKSFIYLTLGFFVCGWHITLVATHIPEYLNDKGLPGWCAATLLSMIGLFNIFGTLTSGYLSTKYPKKFVLSFIYFMRGVVIALFIFLPPSPTLAVLFGIAFGFLWLATVPPTAGIVGFIFGTKYMGLLYGIVFLSHQVGSFFGAYLGGVFKEVYGSYDYAWYVSIALSIFAGLIHLPIKENQVKRLQTV</sequence>
<dbReference type="PANTHER" id="PTHR11360">
    <property type="entry name" value="MONOCARBOXYLATE TRANSPORTER"/>
    <property type="match status" value="1"/>
</dbReference>
<feature type="transmembrane region" description="Helical" evidence="4">
    <location>
        <begin position="141"/>
        <end position="161"/>
    </location>
</feature>
<dbReference type="PANTHER" id="PTHR11360:SF284">
    <property type="entry name" value="EG:103B4.3 PROTEIN-RELATED"/>
    <property type="match status" value="1"/>
</dbReference>
<keyword evidence="3 4" id="KW-0472">Membrane</keyword>
<keyword evidence="7" id="KW-1185">Reference proteome</keyword>
<reference evidence="6 7" key="1">
    <citation type="submission" date="2019-07" db="EMBL/GenBank/DDBJ databases">
        <title>SAR11 Genome Evolution.</title>
        <authorList>
            <person name="Giovannoni S."/>
        </authorList>
    </citation>
    <scope>NUCLEOTIDE SEQUENCE [LARGE SCALE GENOMIC DNA]</scope>
    <source>
        <strain evidence="6 7">HTCC9565</strain>
    </source>
</reference>
<dbReference type="InterPro" id="IPR036259">
    <property type="entry name" value="MFS_trans_sf"/>
</dbReference>
<feature type="transmembrane region" description="Helical" evidence="4">
    <location>
        <begin position="310"/>
        <end position="337"/>
    </location>
</feature>
<accession>A0ABX1T563</accession>
<dbReference type="SUPFAM" id="SSF103473">
    <property type="entry name" value="MFS general substrate transporter"/>
    <property type="match status" value="1"/>
</dbReference>
<dbReference type="CDD" id="cd17355">
    <property type="entry name" value="MFS_YcxA_like"/>
    <property type="match status" value="1"/>
</dbReference>
<dbReference type="Gene3D" id="1.20.1250.20">
    <property type="entry name" value="MFS general substrate transporter like domains"/>
    <property type="match status" value="2"/>
</dbReference>
<feature type="transmembrane region" description="Helical" evidence="4">
    <location>
        <begin position="221"/>
        <end position="239"/>
    </location>
</feature>
<gene>
    <name evidence="6" type="ORF">VP91_00013440</name>
</gene>
<evidence type="ECO:0000256" key="2">
    <source>
        <dbReference type="ARBA" id="ARBA00022989"/>
    </source>
</evidence>
<dbReference type="Pfam" id="PF07690">
    <property type="entry name" value="MFS_1"/>
    <property type="match status" value="1"/>
</dbReference>
<organism evidence="6 7">
    <name type="scientific">Pelagibacter ubique</name>
    <dbReference type="NCBI Taxonomy" id="198252"/>
    <lineage>
        <taxon>Bacteria</taxon>
        <taxon>Pseudomonadati</taxon>
        <taxon>Pseudomonadota</taxon>
        <taxon>Alphaproteobacteria</taxon>
        <taxon>Candidatus Pelagibacterales</taxon>
        <taxon>Candidatus Pelagibacteraceae</taxon>
        <taxon>Candidatus Pelagibacter</taxon>
    </lineage>
</organism>
<feature type="domain" description="Major facilitator superfamily (MFS) profile" evidence="5">
    <location>
        <begin position="12"/>
        <end position="400"/>
    </location>
</feature>
<feature type="transmembrane region" description="Helical" evidence="4">
    <location>
        <begin position="285"/>
        <end position="304"/>
    </location>
</feature>
<dbReference type="InterPro" id="IPR020846">
    <property type="entry name" value="MFS_dom"/>
</dbReference>
<feature type="transmembrane region" description="Helical" evidence="4">
    <location>
        <begin position="251"/>
        <end position="273"/>
    </location>
</feature>
<feature type="transmembrane region" description="Helical" evidence="4">
    <location>
        <begin position="80"/>
        <end position="100"/>
    </location>
</feature>
<dbReference type="PROSITE" id="PS50850">
    <property type="entry name" value="MFS"/>
    <property type="match status" value="1"/>
</dbReference>
<proteinExistence type="predicted"/>
<dbReference type="InterPro" id="IPR050327">
    <property type="entry name" value="Proton-linked_MCT"/>
</dbReference>
<feature type="transmembrane region" description="Helical" evidence="4">
    <location>
        <begin position="376"/>
        <end position="395"/>
    </location>
</feature>
<feature type="transmembrane region" description="Helical" evidence="4">
    <location>
        <begin position="173"/>
        <end position="191"/>
    </location>
</feature>
<feature type="transmembrane region" description="Helical" evidence="4">
    <location>
        <begin position="53"/>
        <end position="73"/>
    </location>
</feature>
<dbReference type="InterPro" id="IPR011701">
    <property type="entry name" value="MFS"/>
</dbReference>
<evidence type="ECO:0000256" key="3">
    <source>
        <dbReference type="ARBA" id="ARBA00023136"/>
    </source>
</evidence>
<feature type="transmembrane region" description="Helical" evidence="4">
    <location>
        <begin position="106"/>
        <end position="129"/>
    </location>
</feature>
<name>A0ABX1T563_PELUQ</name>
<keyword evidence="2 4" id="KW-1133">Transmembrane helix</keyword>
<evidence type="ECO:0000259" key="5">
    <source>
        <dbReference type="PROSITE" id="PS50850"/>
    </source>
</evidence>